<reference evidence="2" key="1">
    <citation type="journal article" date="2019" name="Int. J. Syst. Evol. Microbiol.">
        <title>The Global Catalogue of Microorganisms (GCM) 10K type strain sequencing project: providing services to taxonomists for standard genome sequencing and annotation.</title>
        <authorList>
            <consortium name="The Broad Institute Genomics Platform"/>
            <consortium name="The Broad Institute Genome Sequencing Center for Infectious Disease"/>
            <person name="Wu L."/>
            <person name="Ma J."/>
        </authorList>
    </citation>
    <scope>NUCLEOTIDE SEQUENCE [LARGE SCALE GENOMIC DNA]</scope>
    <source>
        <strain evidence="2">CGMCC 4.7242</strain>
    </source>
</reference>
<gene>
    <name evidence="1" type="ORF">ACFSGJ_18570</name>
</gene>
<organism evidence="1 2">
    <name type="scientific">Halodurantibacterium flavum</name>
    <dbReference type="NCBI Taxonomy" id="1382802"/>
    <lineage>
        <taxon>Bacteria</taxon>
        <taxon>Pseudomonadati</taxon>
        <taxon>Pseudomonadota</taxon>
        <taxon>Alphaproteobacteria</taxon>
        <taxon>Rhodobacterales</taxon>
        <taxon>Paracoccaceae</taxon>
        <taxon>Halodurantibacterium</taxon>
    </lineage>
</organism>
<keyword evidence="2" id="KW-1185">Reference proteome</keyword>
<dbReference type="Proteomes" id="UP001597353">
    <property type="component" value="Unassembled WGS sequence"/>
</dbReference>
<proteinExistence type="predicted"/>
<dbReference type="InterPro" id="IPR015001">
    <property type="entry name" value="DUF1850"/>
</dbReference>
<accession>A0ABW4S9G3</accession>
<name>A0ABW4S9G3_9RHOB</name>
<evidence type="ECO:0000313" key="1">
    <source>
        <dbReference type="EMBL" id="MFD1914211.1"/>
    </source>
</evidence>
<protein>
    <submittedName>
        <fullName evidence="1">DUF1850 domain-containing protein</fullName>
    </submittedName>
</protein>
<comment type="caution">
    <text evidence="1">The sequence shown here is derived from an EMBL/GenBank/DDBJ whole genome shotgun (WGS) entry which is preliminary data.</text>
</comment>
<dbReference type="RefSeq" id="WP_390265349.1">
    <property type="nucleotide sequence ID" value="NZ_JBHUGH010000036.1"/>
</dbReference>
<dbReference type="Pfam" id="PF08905">
    <property type="entry name" value="DUF1850"/>
    <property type="match status" value="1"/>
</dbReference>
<evidence type="ECO:0000313" key="2">
    <source>
        <dbReference type="Proteomes" id="UP001597353"/>
    </source>
</evidence>
<sequence length="122" mass="13497">MADQPSIRWHIDGEWCLHWSHSVTGGAVADCFVGRDGQLFLTRSFLHDAAAGLGHIPGRGVLRDVPGGYWIDGIDEPLPGNRLRLRVGGPTVGHELRSGDQVIPLSEQFSGQRIELRWHPEE</sequence>
<dbReference type="EMBL" id="JBHUGH010000036">
    <property type="protein sequence ID" value="MFD1914211.1"/>
    <property type="molecule type" value="Genomic_DNA"/>
</dbReference>